<name>A0A3B1A9G1_9ZZZZ</name>
<keyword evidence="4" id="KW-0697">Rotamase</keyword>
<protein>
    <recommendedName>
        <fullName evidence="3">peptidylprolyl isomerase</fullName>
        <ecNumber evidence="3">5.2.1.8</ecNumber>
    </recommendedName>
</protein>
<dbReference type="Gene3D" id="3.10.50.40">
    <property type="match status" value="1"/>
</dbReference>
<dbReference type="NCBIfam" id="NF011676">
    <property type="entry name" value="PRK15095.1"/>
    <property type="match status" value="1"/>
</dbReference>
<sequence length="153" mass="16237">MNDAAVIGPDSEVMMHFTLTLKDGTVAESSREGEPLEFRMGDGALVAGLERALFGLHGGSVQAIDIEPQDAFGFPDPANVHAMSIHDFSHDMPLDAGVIINFTAPTGDELPGTVVEVDDEQVLVDFNHPLCGHTIHFAVEILAVSNSPAGMED</sequence>
<dbReference type="GO" id="GO:0003755">
    <property type="term" value="F:peptidyl-prolyl cis-trans isomerase activity"/>
    <property type="evidence" value="ECO:0007669"/>
    <property type="project" value="UniProtKB-KW"/>
</dbReference>
<comment type="catalytic activity">
    <reaction evidence="1">
        <text>[protein]-peptidylproline (omega=180) = [protein]-peptidylproline (omega=0)</text>
        <dbReference type="Rhea" id="RHEA:16237"/>
        <dbReference type="Rhea" id="RHEA-COMP:10747"/>
        <dbReference type="Rhea" id="RHEA-COMP:10748"/>
        <dbReference type="ChEBI" id="CHEBI:83833"/>
        <dbReference type="ChEBI" id="CHEBI:83834"/>
        <dbReference type="EC" id="5.2.1.8"/>
    </reaction>
</comment>
<evidence type="ECO:0000256" key="4">
    <source>
        <dbReference type="ARBA" id="ARBA00023110"/>
    </source>
</evidence>
<evidence type="ECO:0000313" key="7">
    <source>
        <dbReference type="EMBL" id="VAX02379.1"/>
    </source>
</evidence>
<dbReference type="AlphaFoldDB" id="A0A3B1A9G1"/>
<evidence type="ECO:0000256" key="5">
    <source>
        <dbReference type="ARBA" id="ARBA00023235"/>
    </source>
</evidence>
<dbReference type="InterPro" id="IPR046357">
    <property type="entry name" value="PPIase_dom_sf"/>
</dbReference>
<dbReference type="Pfam" id="PF00254">
    <property type="entry name" value="FKBP_C"/>
    <property type="match status" value="1"/>
</dbReference>
<accession>A0A3B1A9G1</accession>
<feature type="domain" description="PPIase FKBP-type" evidence="6">
    <location>
        <begin position="10"/>
        <end position="73"/>
    </location>
</feature>
<reference evidence="7" key="1">
    <citation type="submission" date="2018-06" db="EMBL/GenBank/DDBJ databases">
        <authorList>
            <person name="Zhirakovskaya E."/>
        </authorList>
    </citation>
    <scope>NUCLEOTIDE SEQUENCE</scope>
</reference>
<evidence type="ECO:0000256" key="2">
    <source>
        <dbReference type="ARBA" id="ARBA00006577"/>
    </source>
</evidence>
<dbReference type="PANTHER" id="PTHR47861:SF4">
    <property type="entry name" value="FKBP-TYPE 16 KDA PEPTIDYL-PROLYL CIS-TRANS ISOMERASE"/>
    <property type="match status" value="1"/>
</dbReference>
<dbReference type="SUPFAM" id="SSF54534">
    <property type="entry name" value="FKBP-like"/>
    <property type="match status" value="1"/>
</dbReference>
<dbReference type="InterPro" id="IPR001179">
    <property type="entry name" value="PPIase_FKBP_dom"/>
</dbReference>
<dbReference type="PROSITE" id="PS50059">
    <property type="entry name" value="FKBP_PPIASE"/>
    <property type="match status" value="1"/>
</dbReference>
<evidence type="ECO:0000259" key="6">
    <source>
        <dbReference type="PROSITE" id="PS50059"/>
    </source>
</evidence>
<evidence type="ECO:0000256" key="3">
    <source>
        <dbReference type="ARBA" id="ARBA00013194"/>
    </source>
</evidence>
<dbReference type="EMBL" id="UOFU01000268">
    <property type="protein sequence ID" value="VAX02379.1"/>
    <property type="molecule type" value="Genomic_DNA"/>
</dbReference>
<proteinExistence type="inferred from homology"/>
<evidence type="ECO:0000256" key="1">
    <source>
        <dbReference type="ARBA" id="ARBA00000971"/>
    </source>
</evidence>
<keyword evidence="5 7" id="KW-0413">Isomerase</keyword>
<dbReference type="Gene3D" id="2.40.10.330">
    <property type="match status" value="1"/>
</dbReference>
<dbReference type="PANTHER" id="PTHR47861">
    <property type="entry name" value="FKBP-TYPE PEPTIDYL-PROLYL CIS-TRANS ISOMERASE SLYD"/>
    <property type="match status" value="1"/>
</dbReference>
<dbReference type="EC" id="5.2.1.8" evidence="3"/>
<comment type="similarity">
    <text evidence="2">Belongs to the FKBP-type PPIase family.</text>
</comment>
<gene>
    <name evidence="7" type="ORF">MNBD_GAMMA20-2196</name>
</gene>
<organism evidence="7">
    <name type="scientific">hydrothermal vent metagenome</name>
    <dbReference type="NCBI Taxonomy" id="652676"/>
    <lineage>
        <taxon>unclassified sequences</taxon>
        <taxon>metagenomes</taxon>
        <taxon>ecological metagenomes</taxon>
    </lineage>
</organism>
<dbReference type="InterPro" id="IPR048261">
    <property type="entry name" value="SlpA/SlyD-like_ins_sf"/>
</dbReference>